<protein>
    <submittedName>
        <fullName evidence="1">Uncharacterized protein</fullName>
    </submittedName>
</protein>
<dbReference type="EMBL" id="KQ424387">
    <property type="protein sequence ID" value="KOF71084.1"/>
    <property type="molecule type" value="Genomic_DNA"/>
</dbReference>
<evidence type="ECO:0000313" key="1">
    <source>
        <dbReference type="EMBL" id="KOF71084.1"/>
    </source>
</evidence>
<accession>A0A0L8G2J9</accession>
<organism evidence="1">
    <name type="scientific">Octopus bimaculoides</name>
    <name type="common">California two-spotted octopus</name>
    <dbReference type="NCBI Taxonomy" id="37653"/>
    <lineage>
        <taxon>Eukaryota</taxon>
        <taxon>Metazoa</taxon>
        <taxon>Spiralia</taxon>
        <taxon>Lophotrochozoa</taxon>
        <taxon>Mollusca</taxon>
        <taxon>Cephalopoda</taxon>
        <taxon>Coleoidea</taxon>
        <taxon>Octopodiformes</taxon>
        <taxon>Octopoda</taxon>
        <taxon>Incirrata</taxon>
        <taxon>Octopodidae</taxon>
        <taxon>Octopus</taxon>
    </lineage>
</organism>
<sequence length="83" mass="9839">MKLKEKKILFQFHIIAIYSHTCYKSVDFPASLYIHTHIYIYIHTQNNAKQYIVGNKYIHCLYSQQWAQSVLGGTLCLIREKCK</sequence>
<gene>
    <name evidence="1" type="ORF">OCBIM_22001703mg</name>
</gene>
<proteinExistence type="predicted"/>
<dbReference type="AlphaFoldDB" id="A0A0L8G2J9"/>
<name>A0A0L8G2J9_OCTBM</name>
<reference evidence="1" key="1">
    <citation type="submission" date="2015-07" db="EMBL/GenBank/DDBJ databases">
        <title>MeaNS - Measles Nucleotide Surveillance Program.</title>
        <authorList>
            <person name="Tran T."/>
            <person name="Druce J."/>
        </authorList>
    </citation>
    <scope>NUCLEOTIDE SEQUENCE</scope>
    <source>
        <strain evidence="1">UCB-OBI-ISO-001</strain>
        <tissue evidence="1">Gonad</tissue>
    </source>
</reference>